<gene>
    <name evidence="1" type="primary">PH01B031C15.6</name>
</gene>
<organism evidence="1">
    <name type="scientific">Phyllostachys edulis</name>
    <name type="common">Tortoise shell bamboo</name>
    <name type="synonym">Bambusa edulis</name>
    <dbReference type="NCBI Taxonomy" id="38705"/>
    <lineage>
        <taxon>Eukaryota</taxon>
        <taxon>Viridiplantae</taxon>
        <taxon>Streptophyta</taxon>
        <taxon>Embryophyta</taxon>
        <taxon>Tracheophyta</taxon>
        <taxon>Spermatophyta</taxon>
        <taxon>Magnoliopsida</taxon>
        <taxon>Liliopsida</taxon>
        <taxon>Poales</taxon>
        <taxon>Poaceae</taxon>
        <taxon>BOP clade</taxon>
        <taxon>Bambusoideae</taxon>
        <taxon>Arundinarodae</taxon>
        <taxon>Arundinarieae</taxon>
        <taxon>Arundinariinae</taxon>
        <taxon>Phyllostachys</taxon>
    </lineage>
</organism>
<name>L0P3X4_PHYED</name>
<accession>L0P3X4</accession>
<protein>
    <submittedName>
        <fullName evidence="1">PH01B031C15.6 protein</fullName>
    </submittedName>
</protein>
<dbReference type="EMBL" id="FO203444">
    <property type="protein sequence ID" value="CCI55423.1"/>
    <property type="molecule type" value="Genomic_DNA"/>
</dbReference>
<sequence>MEGGASEVATGIGAKEVGGKVEGDGVVVVTRSGLSGRDGGGGFEFGFTGEERGWWRNSRVLPDLGKRGWFGGV</sequence>
<dbReference type="AlphaFoldDB" id="L0P3X4"/>
<proteinExistence type="predicted"/>
<evidence type="ECO:0000313" key="1">
    <source>
        <dbReference type="EMBL" id="CCI55423.1"/>
    </source>
</evidence>
<reference evidence="1" key="1">
    <citation type="submission" date="2012-05" db="EMBL/GenBank/DDBJ databases">
        <authorList>
            <person name="Han B."/>
            <person name="Lu Y."/>
            <person name="Feng Q."/>
            <person name="Zhao Q."/>
            <person name="Lu T.T."/>
            <person name="Li Y."/>
            <person name="Liu K.Y."/>
            <person name="Huang X.H."/>
            <person name="Fan D.L."/>
            <person name="Weng Q.J."/>
            <person name="Zhang L."/>
            <person name="Lu Y.Q."/>
            <person name="Guo Y.L."/>
            <person name="Li W.J."/>
            <person name="Zhou C.C."/>
            <person name="Lu H.Y."/>
            <person name="Huang T."/>
            <person name="Zhu C.R."/>
            <person name="Zhao Y."/>
            <person name="Hu T."/>
            <person name="Yao N."/>
        </authorList>
    </citation>
    <scope>NUCLEOTIDE SEQUENCE</scope>
</reference>